<name>A0A812N0B1_9DINO</name>
<dbReference type="Gene3D" id="1.20.5.190">
    <property type="match status" value="1"/>
</dbReference>
<comment type="caution">
    <text evidence="1">The sequence shown here is derived from an EMBL/GenBank/DDBJ whole genome shotgun (WGS) entry which is preliminary data.</text>
</comment>
<dbReference type="AlphaFoldDB" id="A0A812N0B1"/>
<sequence length="136" mass="16467">MYIEALLESPLHKPRRGATRLQAWWRCILAKRVARCLRINCTMWRILQTMVNASLKIQSWYRGLKIRRKWHETMRHALRKQRKSDEIRLQNQIRFARILQKAIRVYLAKRRLVRHLEAFPTLAREITDESHGKLIS</sequence>
<dbReference type="Proteomes" id="UP000604046">
    <property type="component" value="Unassembled WGS sequence"/>
</dbReference>
<proteinExistence type="predicted"/>
<dbReference type="EMBL" id="CAJNDS010001668">
    <property type="protein sequence ID" value="CAE7271384.1"/>
    <property type="molecule type" value="Genomic_DNA"/>
</dbReference>
<evidence type="ECO:0000313" key="2">
    <source>
        <dbReference type="Proteomes" id="UP000604046"/>
    </source>
</evidence>
<organism evidence="1 2">
    <name type="scientific">Symbiodinium natans</name>
    <dbReference type="NCBI Taxonomy" id="878477"/>
    <lineage>
        <taxon>Eukaryota</taxon>
        <taxon>Sar</taxon>
        <taxon>Alveolata</taxon>
        <taxon>Dinophyceae</taxon>
        <taxon>Suessiales</taxon>
        <taxon>Symbiodiniaceae</taxon>
        <taxon>Symbiodinium</taxon>
    </lineage>
</organism>
<reference evidence="1" key="1">
    <citation type="submission" date="2021-02" db="EMBL/GenBank/DDBJ databases">
        <authorList>
            <person name="Dougan E. K."/>
            <person name="Rhodes N."/>
            <person name="Thang M."/>
            <person name="Chan C."/>
        </authorList>
    </citation>
    <scope>NUCLEOTIDE SEQUENCE</scope>
</reference>
<dbReference type="InterPro" id="IPR000048">
    <property type="entry name" value="IQ_motif_EF-hand-BS"/>
</dbReference>
<dbReference type="OrthoDB" id="8178106at2759"/>
<dbReference type="PROSITE" id="PS50096">
    <property type="entry name" value="IQ"/>
    <property type="match status" value="1"/>
</dbReference>
<accession>A0A812N0B1</accession>
<protein>
    <submittedName>
        <fullName evidence="1">AceE protein</fullName>
    </submittedName>
</protein>
<dbReference type="SMART" id="SM00015">
    <property type="entry name" value="IQ"/>
    <property type="match status" value="3"/>
</dbReference>
<evidence type="ECO:0000313" key="1">
    <source>
        <dbReference type="EMBL" id="CAE7271384.1"/>
    </source>
</evidence>
<dbReference type="Pfam" id="PF00612">
    <property type="entry name" value="IQ"/>
    <property type="match status" value="2"/>
</dbReference>
<gene>
    <name evidence="1" type="primary">aceE</name>
    <name evidence="1" type="ORF">SNAT2548_LOCUS14401</name>
</gene>
<keyword evidence="2" id="KW-1185">Reference proteome</keyword>